<evidence type="ECO:0000256" key="1">
    <source>
        <dbReference type="SAM" id="MobiDB-lite"/>
    </source>
</evidence>
<evidence type="ECO:0000313" key="2">
    <source>
        <dbReference type="EMBL" id="QKS81586.1"/>
    </source>
</evidence>
<organism evidence="2 3">
    <name type="scientific">Pseudomonas bijieensis</name>
    <dbReference type="NCBI Taxonomy" id="2681983"/>
    <lineage>
        <taxon>Bacteria</taxon>
        <taxon>Pseudomonadati</taxon>
        <taxon>Pseudomonadota</taxon>
        <taxon>Gammaproteobacteria</taxon>
        <taxon>Pseudomonadales</taxon>
        <taxon>Pseudomonadaceae</taxon>
        <taxon>Pseudomonas</taxon>
    </lineage>
</organism>
<dbReference type="KEGG" id="pbz:GN234_06355"/>
<name>A0A6N1CBD6_9PSED</name>
<dbReference type="EMBL" id="CP048810">
    <property type="protein sequence ID" value="QKS81586.1"/>
    <property type="molecule type" value="Genomic_DNA"/>
</dbReference>
<dbReference type="RefSeq" id="WP_163854130.1">
    <property type="nucleotide sequence ID" value="NZ_CP048810.1"/>
</dbReference>
<keyword evidence="3" id="KW-1185">Reference proteome</keyword>
<dbReference type="AlphaFoldDB" id="A0A6N1CBD6"/>
<feature type="compositionally biased region" description="Polar residues" evidence="1">
    <location>
        <begin position="1"/>
        <end position="12"/>
    </location>
</feature>
<accession>A0A6N1CBD6</accession>
<gene>
    <name evidence="2" type="ORF">GN234_06355</name>
</gene>
<sequence>MSTSGDGNNGTNIPRPADPPLVDDVPPSGQVPASILLNGGQTRIPRWPIYADQIGETDQLRVYWRRDGVTTTVYDEPHDGPITQTEFLIPLPVPLWAGDGVAYLYYEVEPITPPGNAFESRERELFIDHSVIPLPVLKLPRFPNANAAGYLLCDTVPPIWEGVHIKIPYQGFEKDDSCVLTWRAYTSLNASEGYIDGTEGVFTYQLTQADAENPEGFEMPPIPYEPHVKPLFYGSGGVTYKISRGGVFIGESRLGTVKVDRFVSGATEPCGPL</sequence>
<protein>
    <submittedName>
        <fullName evidence="2">Uncharacterized protein</fullName>
    </submittedName>
</protein>
<dbReference type="Proteomes" id="UP000509545">
    <property type="component" value="Chromosome"/>
</dbReference>
<evidence type="ECO:0000313" key="3">
    <source>
        <dbReference type="Proteomes" id="UP000509545"/>
    </source>
</evidence>
<reference evidence="2 3" key="1">
    <citation type="submission" date="2020-02" db="EMBL/GenBank/DDBJ databases">
        <authorList>
            <person name="Liang J."/>
        </authorList>
    </citation>
    <scope>NUCLEOTIDE SEQUENCE [LARGE SCALE GENOMIC DNA]</scope>
    <source>
        <strain evidence="2 3">L22-9</strain>
    </source>
</reference>
<feature type="region of interest" description="Disordered" evidence="1">
    <location>
        <begin position="1"/>
        <end position="31"/>
    </location>
</feature>
<proteinExistence type="predicted"/>